<comment type="caution">
    <text evidence="3">The sequence shown here is derived from an EMBL/GenBank/DDBJ whole genome shotgun (WGS) entry which is preliminary data.</text>
</comment>
<dbReference type="STRING" id="158441.A0A226DE07"/>
<name>A0A226DE07_FOLCA</name>
<dbReference type="Gene3D" id="2.30.30.190">
    <property type="entry name" value="CAP Gly-rich-like domain"/>
    <property type="match status" value="2"/>
</dbReference>
<dbReference type="OrthoDB" id="5412539at2759"/>
<dbReference type="Proteomes" id="UP000198287">
    <property type="component" value="Unassembled WGS sequence"/>
</dbReference>
<feature type="domain" description="CAP-Gly" evidence="2">
    <location>
        <begin position="47"/>
        <end position="89"/>
    </location>
</feature>
<proteinExistence type="predicted"/>
<dbReference type="PANTHER" id="PTHR18916:SF93">
    <property type="entry name" value="RESTIN HOMOLOG"/>
    <property type="match status" value="1"/>
</dbReference>
<dbReference type="InterPro" id="IPR000938">
    <property type="entry name" value="CAP-Gly_domain"/>
</dbReference>
<dbReference type="AlphaFoldDB" id="A0A226DE07"/>
<dbReference type="EMBL" id="LNIX01000022">
    <property type="protein sequence ID" value="OXA43403.1"/>
    <property type="molecule type" value="Genomic_DNA"/>
</dbReference>
<evidence type="ECO:0000313" key="3">
    <source>
        <dbReference type="EMBL" id="OXA43403.1"/>
    </source>
</evidence>
<evidence type="ECO:0000259" key="2">
    <source>
        <dbReference type="PROSITE" id="PS50245"/>
    </source>
</evidence>
<dbReference type="OMA" id="REYFRCE"/>
<dbReference type="InterPro" id="IPR036859">
    <property type="entry name" value="CAP-Gly_dom_sf"/>
</dbReference>
<protein>
    <submittedName>
        <fullName evidence="3">CAP-Gly domain-containing linker protein 1</fullName>
    </submittedName>
</protein>
<dbReference type="PANTHER" id="PTHR18916">
    <property type="entry name" value="DYNACTIN 1-RELATED MICROTUBULE-BINDING"/>
    <property type="match status" value="1"/>
</dbReference>
<dbReference type="PROSITE" id="PS50245">
    <property type="entry name" value="CAP_GLY_2"/>
    <property type="match status" value="2"/>
</dbReference>
<feature type="domain" description="CAP-Gly" evidence="2">
    <location>
        <begin position="196"/>
        <end position="238"/>
    </location>
</feature>
<organism evidence="3 4">
    <name type="scientific">Folsomia candida</name>
    <name type="common">Springtail</name>
    <dbReference type="NCBI Taxonomy" id="158441"/>
    <lineage>
        <taxon>Eukaryota</taxon>
        <taxon>Metazoa</taxon>
        <taxon>Ecdysozoa</taxon>
        <taxon>Arthropoda</taxon>
        <taxon>Hexapoda</taxon>
        <taxon>Collembola</taxon>
        <taxon>Entomobryomorpha</taxon>
        <taxon>Isotomoidea</taxon>
        <taxon>Isotomidae</taxon>
        <taxon>Proisotominae</taxon>
        <taxon>Folsomia</taxon>
    </lineage>
</organism>
<reference evidence="3 4" key="1">
    <citation type="submission" date="2015-12" db="EMBL/GenBank/DDBJ databases">
        <title>The genome of Folsomia candida.</title>
        <authorList>
            <person name="Faddeeva A."/>
            <person name="Derks M.F."/>
            <person name="Anvar Y."/>
            <person name="Smit S."/>
            <person name="Van Straalen N."/>
            <person name="Roelofs D."/>
        </authorList>
    </citation>
    <scope>NUCLEOTIDE SEQUENCE [LARGE SCALE GENOMIC DNA]</scope>
    <source>
        <strain evidence="3 4">VU population</strain>
        <tissue evidence="3">Whole body</tissue>
    </source>
</reference>
<keyword evidence="4" id="KW-1185">Reference proteome</keyword>
<gene>
    <name evidence="3" type="ORF">Fcan01_21848</name>
</gene>
<dbReference type="PROSITE" id="PS00845">
    <property type="entry name" value="CAP_GLY_1"/>
    <property type="match status" value="1"/>
</dbReference>
<accession>A0A226DE07</accession>
<feature type="compositionally biased region" description="Polar residues" evidence="1">
    <location>
        <begin position="134"/>
        <end position="151"/>
    </location>
</feature>
<evidence type="ECO:0000256" key="1">
    <source>
        <dbReference type="SAM" id="MobiDB-lite"/>
    </source>
</evidence>
<evidence type="ECO:0000313" key="4">
    <source>
        <dbReference type="Proteomes" id="UP000198287"/>
    </source>
</evidence>
<dbReference type="SUPFAM" id="SSF74924">
    <property type="entry name" value="Cap-Gly domain"/>
    <property type="match status" value="2"/>
</dbReference>
<feature type="region of interest" description="Disordered" evidence="1">
    <location>
        <begin position="121"/>
        <end position="171"/>
    </location>
</feature>
<sequence>MYAFGFTDPSYYGVMDPSSSSLSDLMIGDVIYINGEGDWRGKICFLGSVQFAKGDWAGVALDHPMGHHDGTAHHRRYFQCPPNHGIFTRIHRLSRKMLIPETLNGEKLGLTKFQREYSASPEPILHPRSKSNSRESSPFGSGSLRSVSFSPDESGGRGRSPTPPISREQAQLKVGDRVIVKSSVGDAKVGTLKFLGTVEFEEGVWAGIELSYPIGKNDGTIRGREYFRCEHPYGLFVPLHKVESSPANKLGKKMGTRENLYAVMSSTRGVRAGSYEDYY</sequence>
<dbReference type="SMART" id="SM01052">
    <property type="entry name" value="CAP_GLY"/>
    <property type="match status" value="2"/>
</dbReference>
<dbReference type="Pfam" id="PF01302">
    <property type="entry name" value="CAP_GLY"/>
    <property type="match status" value="2"/>
</dbReference>